<name>A0A4Q0RW22_9BRAD</name>
<dbReference type="Gene3D" id="3.40.50.300">
    <property type="entry name" value="P-loop containing nucleotide triphosphate hydrolases"/>
    <property type="match status" value="1"/>
</dbReference>
<dbReference type="AlphaFoldDB" id="A0A4Q0RW22"/>
<evidence type="ECO:0000313" key="2">
    <source>
        <dbReference type="Proteomes" id="UP000289546"/>
    </source>
</evidence>
<sequence>MESTMSLLELDEAERLSTPVAIEALNDLCEWWAGSTEPEMSPPLCLGWDMHRLWPREGFALWRDMMLAYEPPLLARNLLGPGDPRQAVTMEQYEAALIDQWQLYDREKHWTDHLIIDVMADEKEERGYEPCGAAWERTEATLNDLAAKVGAKRAVDKAAEDAREARRLKRLDRFFDLDDAGYAKWLADGRPWSDAKKIERWSERRFYEELEKMKAMPVVPFKAPAAQQPDLLKSSGEFVAAYEPPDFLIDGILQRRYFYSLTAATGSGKTAIAMRIMGHVTAGRPLNGAAVEQGTTLYFAGENPTDVQARWLGLTRDMGISPDTTAVHFLVGAMDLNQTAERITAEVVQKGLSLALVIVDTAAAYNSSEDENSNTQAGAYARQLRSLTQLPGGPTVIVLCHPTKRAGDDDLIPRGGGAFLAEVDGNIAVQRRDSLLALSAQGKFRGPEFPAMHFELETVRDHPKLKDTKGRPIPTVIARPVGGDRANVVEKGADHDNERVLRAVSDRQGSSPTDLAKVLDWTYGANAAPNQTKVARVLKRLLKEKLVIERLGAWRTTQTGDRELNAIDAKRAAMPMPAIPLPRGSTSF</sequence>
<dbReference type="OrthoDB" id="1496333at2"/>
<dbReference type="SUPFAM" id="SSF52540">
    <property type="entry name" value="P-loop containing nucleoside triphosphate hydrolases"/>
    <property type="match status" value="1"/>
</dbReference>
<proteinExistence type="predicted"/>
<protein>
    <recommendedName>
        <fullName evidence="3">AAA+ ATPase domain-containing protein</fullName>
    </recommendedName>
</protein>
<comment type="caution">
    <text evidence="1">The sequence shown here is derived from an EMBL/GenBank/DDBJ whole genome shotgun (WGS) entry which is preliminary data.</text>
</comment>
<organism evidence="1 2">
    <name type="scientific">Bradyrhizobium nanningense</name>
    <dbReference type="NCBI Taxonomy" id="1325118"/>
    <lineage>
        <taxon>Bacteria</taxon>
        <taxon>Pseudomonadati</taxon>
        <taxon>Pseudomonadota</taxon>
        <taxon>Alphaproteobacteria</taxon>
        <taxon>Hyphomicrobiales</taxon>
        <taxon>Nitrobacteraceae</taxon>
        <taxon>Bradyrhizobium</taxon>
    </lineage>
</organism>
<dbReference type="EMBL" id="LBJQ01000091">
    <property type="protein sequence ID" value="RXH23299.1"/>
    <property type="molecule type" value="Genomic_DNA"/>
</dbReference>
<dbReference type="Proteomes" id="UP000289546">
    <property type="component" value="Unassembled WGS sequence"/>
</dbReference>
<accession>A0A4Q0RW22</accession>
<evidence type="ECO:0000313" key="1">
    <source>
        <dbReference type="EMBL" id="RXH23299.1"/>
    </source>
</evidence>
<keyword evidence="2" id="KW-1185">Reference proteome</keyword>
<dbReference type="Pfam" id="PF13481">
    <property type="entry name" value="AAA_25"/>
    <property type="match status" value="1"/>
</dbReference>
<evidence type="ECO:0008006" key="3">
    <source>
        <dbReference type="Google" id="ProtNLM"/>
    </source>
</evidence>
<reference evidence="1 2" key="1">
    <citation type="submission" date="2015-04" db="EMBL/GenBank/DDBJ databases">
        <title>Comparative genomics of rhizobia nodulating Arachis hypogaea in China.</title>
        <authorList>
            <person name="Li Y."/>
        </authorList>
    </citation>
    <scope>NUCLEOTIDE SEQUENCE [LARGE SCALE GENOMIC DNA]</scope>
    <source>
        <strain evidence="1 2">CCBAU 51757</strain>
    </source>
</reference>
<dbReference type="InterPro" id="IPR027417">
    <property type="entry name" value="P-loop_NTPase"/>
</dbReference>
<gene>
    <name evidence="1" type="ORF">XH99_31805</name>
</gene>